<dbReference type="PANTHER" id="PTHR38011:SF7">
    <property type="entry name" value="2,5-DIAMINO-6-RIBOSYLAMINO-4(3H)-PYRIMIDINONE 5'-PHOSPHATE REDUCTASE"/>
    <property type="match status" value="1"/>
</dbReference>
<sequence>MTLTRLIPAPPAGFDLDDADDDTLESLYTPPQARWLRLNLVASVNGNAAGSDGTSNGLSNRTDRRILGAIRRLSDVVLVGASSVRREGYFLPKSAPLAIVTGTGDFRGHRIPADVGPGRIIVLCPASAEDMVRSSLGDRPVAIVQLPGPRLQASAIVDALRRLGHERIVCEGGPMLASQLVDADVVDELCLSTSPIVNGVDVPVLPGLDGSRPLRLNQLLVDSESVLYARWAVRSAP</sequence>
<accession>A0A4R8V9U1</accession>
<protein>
    <submittedName>
        <fullName evidence="5">Pyrimidine reductase</fullName>
    </submittedName>
</protein>
<evidence type="ECO:0000259" key="4">
    <source>
        <dbReference type="Pfam" id="PF01872"/>
    </source>
</evidence>
<keyword evidence="3" id="KW-0560">Oxidoreductase</keyword>
<keyword evidence="6" id="KW-1185">Reference proteome</keyword>
<reference evidence="5 6" key="1">
    <citation type="submission" date="2019-03" db="EMBL/GenBank/DDBJ databases">
        <title>Genomics of glacier-inhabiting Cryobacterium strains.</title>
        <authorList>
            <person name="Liu Q."/>
            <person name="Xin Y.-H."/>
        </authorList>
    </citation>
    <scope>NUCLEOTIDE SEQUENCE [LARGE SCALE GENOMIC DNA]</scope>
    <source>
        <strain evidence="5 6">CGMCC 1.10440</strain>
    </source>
</reference>
<evidence type="ECO:0000313" key="5">
    <source>
        <dbReference type="EMBL" id="TFB78752.1"/>
    </source>
</evidence>
<organism evidence="5 6">
    <name type="scientific">Terrimesophilobacter mesophilus</name>
    <dbReference type="NCBI Taxonomy" id="433647"/>
    <lineage>
        <taxon>Bacteria</taxon>
        <taxon>Bacillati</taxon>
        <taxon>Actinomycetota</taxon>
        <taxon>Actinomycetes</taxon>
        <taxon>Micrococcales</taxon>
        <taxon>Microbacteriaceae</taxon>
        <taxon>Terrimesophilobacter</taxon>
    </lineage>
</organism>
<dbReference type="OrthoDB" id="5243299at2"/>
<comment type="pathway">
    <text evidence="1">Cofactor biosynthesis; riboflavin biosynthesis.</text>
</comment>
<dbReference type="PANTHER" id="PTHR38011">
    <property type="entry name" value="DIHYDROFOLATE REDUCTASE FAMILY PROTEIN (AFU_ORTHOLOGUE AFUA_8G06820)"/>
    <property type="match status" value="1"/>
</dbReference>
<proteinExistence type="predicted"/>
<dbReference type="EMBL" id="SOFI01000003">
    <property type="protein sequence ID" value="TFB78752.1"/>
    <property type="molecule type" value="Genomic_DNA"/>
</dbReference>
<dbReference type="InterPro" id="IPR002734">
    <property type="entry name" value="RibDG_C"/>
</dbReference>
<gene>
    <name evidence="5" type="ORF">E3N84_00850</name>
</gene>
<evidence type="ECO:0000256" key="3">
    <source>
        <dbReference type="ARBA" id="ARBA00023002"/>
    </source>
</evidence>
<name>A0A4R8V9U1_9MICO</name>
<feature type="domain" description="Bacterial bifunctional deaminase-reductase C-terminal" evidence="4">
    <location>
        <begin position="34"/>
        <end position="225"/>
    </location>
</feature>
<dbReference type="RefSeq" id="WP_104094628.1">
    <property type="nucleotide sequence ID" value="NZ_JACHBP010000001.1"/>
</dbReference>
<dbReference type="InterPro" id="IPR024072">
    <property type="entry name" value="DHFR-like_dom_sf"/>
</dbReference>
<dbReference type="Pfam" id="PF01872">
    <property type="entry name" value="RibD_C"/>
    <property type="match status" value="1"/>
</dbReference>
<dbReference type="AlphaFoldDB" id="A0A4R8V9U1"/>
<dbReference type="InterPro" id="IPR050765">
    <property type="entry name" value="Riboflavin_Biosynth_HTPR"/>
</dbReference>
<evidence type="ECO:0000313" key="6">
    <source>
        <dbReference type="Proteomes" id="UP000298488"/>
    </source>
</evidence>
<dbReference type="Gene3D" id="3.40.430.10">
    <property type="entry name" value="Dihydrofolate Reductase, subunit A"/>
    <property type="match status" value="1"/>
</dbReference>
<evidence type="ECO:0000256" key="2">
    <source>
        <dbReference type="ARBA" id="ARBA00022857"/>
    </source>
</evidence>
<evidence type="ECO:0000256" key="1">
    <source>
        <dbReference type="ARBA" id="ARBA00005104"/>
    </source>
</evidence>
<dbReference type="GO" id="GO:0009231">
    <property type="term" value="P:riboflavin biosynthetic process"/>
    <property type="evidence" value="ECO:0007669"/>
    <property type="project" value="InterPro"/>
</dbReference>
<keyword evidence="2" id="KW-0521">NADP</keyword>
<dbReference type="SUPFAM" id="SSF53597">
    <property type="entry name" value="Dihydrofolate reductase-like"/>
    <property type="match status" value="1"/>
</dbReference>
<dbReference type="GO" id="GO:0008703">
    <property type="term" value="F:5-amino-6-(5-phosphoribosylamino)uracil reductase activity"/>
    <property type="evidence" value="ECO:0007669"/>
    <property type="project" value="InterPro"/>
</dbReference>
<comment type="caution">
    <text evidence="5">The sequence shown here is derived from an EMBL/GenBank/DDBJ whole genome shotgun (WGS) entry which is preliminary data.</text>
</comment>
<dbReference type="Proteomes" id="UP000298488">
    <property type="component" value="Unassembled WGS sequence"/>
</dbReference>